<keyword evidence="2 6" id="KW-0889">Transcription antitermination</keyword>
<gene>
    <name evidence="6 8" type="primary">nusB</name>
    <name evidence="8" type="ORF">DESAM_20253</name>
</gene>
<proteinExistence type="inferred from homology"/>
<evidence type="ECO:0000313" key="8">
    <source>
        <dbReference type="EMBL" id="CCO22544.1"/>
    </source>
</evidence>
<comment type="similarity">
    <text evidence="1 6">Belongs to the NusB family.</text>
</comment>
<dbReference type="InterPro" id="IPR006027">
    <property type="entry name" value="NusB_RsmB_TIM44"/>
</dbReference>
<dbReference type="HAMAP" id="MF_00073">
    <property type="entry name" value="NusB"/>
    <property type="match status" value="1"/>
</dbReference>
<dbReference type="InterPro" id="IPR035926">
    <property type="entry name" value="NusB-like_sf"/>
</dbReference>
<evidence type="ECO:0000256" key="5">
    <source>
        <dbReference type="ARBA" id="ARBA00023163"/>
    </source>
</evidence>
<keyword evidence="4 6" id="KW-0805">Transcription regulation</keyword>
<dbReference type="CDD" id="cd00619">
    <property type="entry name" value="Terminator_NusB"/>
    <property type="match status" value="1"/>
</dbReference>
<evidence type="ECO:0000256" key="3">
    <source>
        <dbReference type="ARBA" id="ARBA00022884"/>
    </source>
</evidence>
<sequence length="187" mass="21319">MQRGIPIHCCLNNHLDVSCEARRNSACNDRIVKQMSQTKGLRRKGRVLAFQVLYGLSFVPPHGGWSCERIYNQSPAVTRETEEDLILYARELLLGIWSSQEELDEVIGRYSKHWKIERIAKVELAILRLAAYELIYKADIPLKVGINEAIELAKKFGDGNSRNFINGILDAVARDIDTGKFKITKKF</sequence>
<evidence type="ECO:0000313" key="9">
    <source>
        <dbReference type="Proteomes" id="UP000010808"/>
    </source>
</evidence>
<organism evidence="8 9">
    <name type="scientific">Maridesulfovibrio hydrothermalis AM13 = DSM 14728</name>
    <dbReference type="NCBI Taxonomy" id="1121451"/>
    <lineage>
        <taxon>Bacteria</taxon>
        <taxon>Pseudomonadati</taxon>
        <taxon>Thermodesulfobacteriota</taxon>
        <taxon>Desulfovibrionia</taxon>
        <taxon>Desulfovibrionales</taxon>
        <taxon>Desulfovibrionaceae</taxon>
        <taxon>Maridesulfovibrio</taxon>
    </lineage>
</organism>
<evidence type="ECO:0000256" key="1">
    <source>
        <dbReference type="ARBA" id="ARBA00005952"/>
    </source>
</evidence>
<protein>
    <recommendedName>
        <fullName evidence="6">Transcription antitermination protein NusB</fullName>
    </recommendedName>
    <alternativeName>
        <fullName evidence="6">Antitermination factor NusB</fullName>
    </alternativeName>
</protein>
<reference evidence="8 9" key="1">
    <citation type="submission" date="2012-10" db="EMBL/GenBank/DDBJ databases">
        <authorList>
            <person name="Genoscope - CEA"/>
        </authorList>
    </citation>
    <scope>NUCLEOTIDE SEQUENCE [LARGE SCALE GENOMIC DNA]</scope>
    <source>
        <strain evidence="9">AM13 / DSM 14728</strain>
    </source>
</reference>
<dbReference type="GO" id="GO:0031564">
    <property type="term" value="P:transcription antitermination"/>
    <property type="evidence" value="ECO:0007669"/>
    <property type="project" value="UniProtKB-KW"/>
</dbReference>
<dbReference type="Pfam" id="PF01029">
    <property type="entry name" value="NusB"/>
    <property type="match status" value="1"/>
</dbReference>
<dbReference type="HOGENOM" id="CLU_087843_3_2_7"/>
<dbReference type="GO" id="GO:0003723">
    <property type="term" value="F:RNA binding"/>
    <property type="evidence" value="ECO:0007669"/>
    <property type="project" value="UniProtKB-UniRule"/>
</dbReference>
<dbReference type="KEGG" id="dhy:DESAM_20253"/>
<dbReference type="InterPro" id="IPR011605">
    <property type="entry name" value="NusB_fam"/>
</dbReference>
<dbReference type="Proteomes" id="UP000010808">
    <property type="component" value="Chromosome"/>
</dbReference>
<dbReference type="GO" id="GO:0006353">
    <property type="term" value="P:DNA-templated transcription termination"/>
    <property type="evidence" value="ECO:0007669"/>
    <property type="project" value="UniProtKB-UniRule"/>
</dbReference>
<dbReference type="SUPFAM" id="SSF48013">
    <property type="entry name" value="NusB-like"/>
    <property type="match status" value="1"/>
</dbReference>
<dbReference type="AlphaFoldDB" id="L0R727"/>
<evidence type="ECO:0000256" key="6">
    <source>
        <dbReference type="HAMAP-Rule" id="MF_00073"/>
    </source>
</evidence>
<evidence type="ECO:0000256" key="4">
    <source>
        <dbReference type="ARBA" id="ARBA00023015"/>
    </source>
</evidence>
<keyword evidence="3 6" id="KW-0694">RNA-binding</keyword>
<feature type="domain" description="NusB/RsmB/TIM44" evidence="7">
    <location>
        <begin position="44"/>
        <end position="174"/>
    </location>
</feature>
<name>L0R727_9BACT</name>
<evidence type="ECO:0000259" key="7">
    <source>
        <dbReference type="Pfam" id="PF01029"/>
    </source>
</evidence>
<dbReference type="PANTHER" id="PTHR11078:SF3">
    <property type="entry name" value="ANTITERMINATION NUSB DOMAIN-CONTAINING PROTEIN"/>
    <property type="match status" value="1"/>
</dbReference>
<keyword evidence="5 6" id="KW-0804">Transcription</keyword>
<dbReference type="PANTHER" id="PTHR11078">
    <property type="entry name" value="N UTILIZATION SUBSTANCE PROTEIN B-RELATED"/>
    <property type="match status" value="1"/>
</dbReference>
<dbReference type="STRING" id="1121451.DESAM_20253"/>
<dbReference type="NCBIfam" id="TIGR01951">
    <property type="entry name" value="nusB"/>
    <property type="match status" value="1"/>
</dbReference>
<accession>L0R727</accession>
<comment type="function">
    <text evidence="6">Involved in transcription antitermination. Required for transcription of ribosomal RNA (rRNA) genes. Binds specifically to the boxA antiterminator sequence of the ribosomal RNA (rrn) operons.</text>
</comment>
<keyword evidence="9" id="KW-1185">Reference proteome</keyword>
<dbReference type="PATRIC" id="fig|1121451.3.peg.525"/>
<evidence type="ECO:0000256" key="2">
    <source>
        <dbReference type="ARBA" id="ARBA00022814"/>
    </source>
</evidence>
<dbReference type="eggNOG" id="COG0781">
    <property type="taxonomic scope" value="Bacteria"/>
</dbReference>
<dbReference type="EMBL" id="FO203522">
    <property type="protein sequence ID" value="CCO22544.1"/>
    <property type="molecule type" value="Genomic_DNA"/>
</dbReference>
<dbReference type="GO" id="GO:0005829">
    <property type="term" value="C:cytosol"/>
    <property type="evidence" value="ECO:0007669"/>
    <property type="project" value="TreeGrafter"/>
</dbReference>
<dbReference type="Gene3D" id="1.10.940.10">
    <property type="entry name" value="NusB-like"/>
    <property type="match status" value="1"/>
</dbReference>